<accession>A0A836C951</accession>
<evidence type="ECO:0000313" key="3">
    <source>
        <dbReference type="Proteomes" id="UP000664859"/>
    </source>
</evidence>
<dbReference type="Proteomes" id="UP000664859">
    <property type="component" value="Unassembled WGS sequence"/>
</dbReference>
<organism evidence="2 3">
    <name type="scientific">Tribonema minus</name>
    <dbReference type="NCBI Taxonomy" id="303371"/>
    <lineage>
        <taxon>Eukaryota</taxon>
        <taxon>Sar</taxon>
        <taxon>Stramenopiles</taxon>
        <taxon>Ochrophyta</taxon>
        <taxon>PX clade</taxon>
        <taxon>Xanthophyceae</taxon>
        <taxon>Tribonematales</taxon>
        <taxon>Tribonemataceae</taxon>
        <taxon>Tribonema</taxon>
    </lineage>
</organism>
<sequence length="141" mass="15424">MPEPRVADSTWRSGAVTAAHDADSGEPTAGRQSISVGGNRKPTHRTITVQMKCAAVPSLTDMAISKLADHCESITDISCLPEMLAVQLLSEIMRRQKLTFALAKVFMNCGHDDICRAMESLNLFNAVPVGKHAYRRCQRLV</sequence>
<comment type="caution">
    <text evidence="2">The sequence shown here is derived from an EMBL/GenBank/DDBJ whole genome shotgun (WGS) entry which is preliminary data.</text>
</comment>
<dbReference type="EMBL" id="JAFCMP010000528">
    <property type="protein sequence ID" value="KAG5177189.1"/>
    <property type="molecule type" value="Genomic_DNA"/>
</dbReference>
<evidence type="ECO:0000313" key="2">
    <source>
        <dbReference type="EMBL" id="KAG5177189.1"/>
    </source>
</evidence>
<name>A0A836C951_9STRA</name>
<feature type="region of interest" description="Disordered" evidence="1">
    <location>
        <begin position="1"/>
        <end position="42"/>
    </location>
</feature>
<reference evidence="2" key="1">
    <citation type="submission" date="2021-02" db="EMBL/GenBank/DDBJ databases">
        <title>First Annotated Genome of the Yellow-green Alga Tribonema minus.</title>
        <authorList>
            <person name="Mahan K.M."/>
        </authorList>
    </citation>
    <scope>NUCLEOTIDE SEQUENCE</scope>
    <source>
        <strain evidence="2">UTEX B ZZ1240</strain>
    </source>
</reference>
<proteinExistence type="predicted"/>
<gene>
    <name evidence="2" type="ORF">JKP88DRAFT_226857</name>
</gene>
<evidence type="ECO:0000256" key="1">
    <source>
        <dbReference type="SAM" id="MobiDB-lite"/>
    </source>
</evidence>
<dbReference type="OrthoDB" id="205412at2759"/>
<dbReference type="AlphaFoldDB" id="A0A836C951"/>
<keyword evidence="3" id="KW-1185">Reference proteome</keyword>
<protein>
    <submittedName>
        <fullName evidence="2">Uncharacterized protein</fullName>
    </submittedName>
</protein>